<dbReference type="InterPro" id="IPR045180">
    <property type="entry name" value="La_dom_prot"/>
</dbReference>
<dbReference type="GO" id="GO:0005737">
    <property type="term" value="C:cytoplasm"/>
    <property type="evidence" value="ECO:0007669"/>
    <property type="project" value="UniProtKB-ARBA"/>
</dbReference>
<dbReference type="OrthoDB" id="340227at2759"/>
<evidence type="ECO:0000256" key="3">
    <source>
        <dbReference type="SAM" id="MobiDB-lite"/>
    </source>
</evidence>
<feature type="region of interest" description="Disordered" evidence="3">
    <location>
        <begin position="240"/>
        <end position="266"/>
    </location>
</feature>
<dbReference type="InterPro" id="IPR006630">
    <property type="entry name" value="La_HTH"/>
</dbReference>
<dbReference type="AlphaFoldDB" id="A0A367XVD2"/>
<feature type="compositionally biased region" description="Polar residues" evidence="3">
    <location>
        <begin position="240"/>
        <end position="264"/>
    </location>
</feature>
<accession>A0A367XVD2</accession>
<proteinExistence type="predicted"/>
<dbReference type="PANTHER" id="PTHR22792">
    <property type="entry name" value="LUPUS LA PROTEIN-RELATED"/>
    <property type="match status" value="1"/>
</dbReference>
<gene>
    <name evidence="5" type="ORF">Cantr_06130</name>
</gene>
<dbReference type="SUPFAM" id="SSF46785">
    <property type="entry name" value="Winged helix' DNA-binding domain"/>
    <property type="match status" value="1"/>
</dbReference>
<dbReference type="InterPro" id="IPR036390">
    <property type="entry name" value="WH_DNA-bd_sf"/>
</dbReference>
<evidence type="ECO:0000256" key="2">
    <source>
        <dbReference type="PROSITE-ProRule" id="PRU00332"/>
    </source>
</evidence>
<keyword evidence="6" id="KW-1185">Reference proteome</keyword>
<dbReference type="PROSITE" id="PS50961">
    <property type="entry name" value="HTH_LA"/>
    <property type="match status" value="1"/>
</dbReference>
<sequence>MSTFKRLLPAPPPTINAWSINQLINITDNNTNTESSNLAAAKINSSDSEDSFSSDEDIEIISGHFKSISSPQSPTSSIIKESTTALTVPFLAPISDKLNSPLNIREAGHHEGDVDEVLVSVGKYTKIKKPKFPKSNKIKGGSGHYKYRITDNTNDSPPYIINTCNPPYSDHSPDYHLTTPPPALVELAATSPLIHTPLPPPPPQAVSAPAHTHLFPPSPSVVVYPQFGIPIYHVSVLGDSPTSAQPQPLSSEFQSPVSPKSSTNTKKESIKRQIEYYFSTENLCKDTYLRSLFNKYDGSIKLEQLLEFNRMKILTKNGKYTNLLLESIEEIPVLEMVHTDRNSFRLKNWQTWVI</sequence>
<dbReference type="GO" id="GO:0003723">
    <property type="term" value="F:RNA binding"/>
    <property type="evidence" value="ECO:0007669"/>
    <property type="project" value="UniProtKB-UniRule"/>
</dbReference>
<dbReference type="PANTHER" id="PTHR22792:SF132">
    <property type="entry name" value="LA-RELATED PROTEIN 1"/>
    <property type="match status" value="1"/>
</dbReference>
<dbReference type="InterPro" id="IPR036388">
    <property type="entry name" value="WH-like_DNA-bd_sf"/>
</dbReference>
<reference evidence="5 6" key="1">
    <citation type="submission" date="2018-06" db="EMBL/GenBank/DDBJ databases">
        <title>Whole genome sequencing of Candida tropicalis (genome annotated by CSBL at Korea University).</title>
        <authorList>
            <person name="Ahn J."/>
        </authorList>
    </citation>
    <scope>NUCLEOTIDE SEQUENCE [LARGE SCALE GENOMIC DNA]</scope>
    <source>
        <strain evidence="5 6">ATCC 20962</strain>
    </source>
</reference>
<organism evidence="5 6">
    <name type="scientific">Candida viswanathii</name>
    <dbReference type="NCBI Taxonomy" id="5486"/>
    <lineage>
        <taxon>Eukaryota</taxon>
        <taxon>Fungi</taxon>
        <taxon>Dikarya</taxon>
        <taxon>Ascomycota</taxon>
        <taxon>Saccharomycotina</taxon>
        <taxon>Pichiomycetes</taxon>
        <taxon>Debaryomycetaceae</taxon>
        <taxon>Candida/Lodderomyces clade</taxon>
        <taxon>Candida</taxon>
    </lineage>
</organism>
<evidence type="ECO:0000313" key="5">
    <source>
        <dbReference type="EMBL" id="RCK57369.1"/>
    </source>
</evidence>
<dbReference type="Pfam" id="PF05383">
    <property type="entry name" value="La"/>
    <property type="match status" value="1"/>
</dbReference>
<dbReference type="STRING" id="5486.A0A367XVD2"/>
<dbReference type="EMBL" id="QLNQ01000028">
    <property type="protein sequence ID" value="RCK57369.1"/>
    <property type="molecule type" value="Genomic_DNA"/>
</dbReference>
<dbReference type="SMART" id="SM00715">
    <property type="entry name" value="LA"/>
    <property type="match status" value="1"/>
</dbReference>
<dbReference type="CDD" id="cd07323">
    <property type="entry name" value="LAM"/>
    <property type="match status" value="1"/>
</dbReference>
<feature type="domain" description="HTH La-type RNA-binding" evidence="4">
    <location>
        <begin position="260"/>
        <end position="354"/>
    </location>
</feature>
<name>A0A367XVD2_9ASCO</name>
<dbReference type="Gene3D" id="1.10.10.10">
    <property type="entry name" value="Winged helix-like DNA-binding domain superfamily/Winged helix DNA-binding domain"/>
    <property type="match status" value="1"/>
</dbReference>
<evidence type="ECO:0000313" key="6">
    <source>
        <dbReference type="Proteomes" id="UP000253472"/>
    </source>
</evidence>
<dbReference type="Proteomes" id="UP000253472">
    <property type="component" value="Unassembled WGS sequence"/>
</dbReference>
<comment type="caution">
    <text evidence="5">The sequence shown here is derived from an EMBL/GenBank/DDBJ whole genome shotgun (WGS) entry which is preliminary data.</text>
</comment>
<evidence type="ECO:0000259" key="4">
    <source>
        <dbReference type="PROSITE" id="PS50961"/>
    </source>
</evidence>
<evidence type="ECO:0000256" key="1">
    <source>
        <dbReference type="ARBA" id="ARBA00022884"/>
    </source>
</evidence>
<protein>
    <recommendedName>
        <fullName evidence="4">HTH La-type RNA-binding domain-containing protein</fullName>
    </recommendedName>
</protein>
<keyword evidence="1 2" id="KW-0694">RNA-binding</keyword>